<sequence>MNRQYVETELKSNITELLPILKKNNNVENVGYYLFCSQAGNTTVKIMTIPEEEKFDAPAKLLLSQKEISKNFSEEFIHKKLVDYYHKLLSDESKIDEYVKELVNLLISNSLKDYFVASEVENIQILGDHRYDFVDSTIKLLKEEDLPFKKEEFKPLSSDRTILNKPSIFTKVKAGESEKAKEIAVHNFMISFNLIRLYAPQFKPFLKGCLLLGSQELMVYDEINRCMTTSLSTVGDLPLNHAYLSKEFYNQLIDAGINGLKEICSISKVVRECLYWWGLGLDEKHPSAKLLNFVMVLESILKRKGERTELRKAVSERGAILLSNQFEERKVVVKQLKEIYDMRSKVVHTGVLIGDKDIASLSGGYAKAVLRNLIEMSKDFNGNFDEFITYLDDMKLRGKPYDSHNNRIAH</sequence>
<gene>
    <name evidence="1" type="ORF">EMLJLAPB_00978</name>
</gene>
<name>A0A811TK64_9EURY</name>
<evidence type="ECO:0000313" key="1">
    <source>
        <dbReference type="EMBL" id="CAD6494848.1"/>
    </source>
</evidence>
<dbReference type="AlphaFoldDB" id="A0A811TK64"/>
<reference evidence="1" key="1">
    <citation type="submission" date="2020-10" db="EMBL/GenBank/DDBJ databases">
        <authorList>
            <person name="Hahn C.J."/>
            <person name="Laso-Perez R."/>
            <person name="Vulcano F."/>
            <person name="Vaziourakis K.-M."/>
            <person name="Stokke R."/>
            <person name="Steen I.H."/>
            <person name="Teske A."/>
            <person name="Boetius A."/>
            <person name="Liebeke M."/>
            <person name="Amann R."/>
            <person name="Knittel K."/>
        </authorList>
    </citation>
    <scope>NUCLEOTIDE SEQUENCE</scope>
    <source>
        <strain evidence="1">Gfbio:e3339647-f889-4370-9287-4fb5cb688e4c:AG392D22_GoMArc1</strain>
    </source>
</reference>
<proteinExistence type="predicted"/>
<dbReference type="EMBL" id="CAJHIS010000034">
    <property type="protein sequence ID" value="CAD6494848.1"/>
    <property type="molecule type" value="Genomic_DNA"/>
</dbReference>
<protein>
    <recommendedName>
        <fullName evidence="3">Apea-like HEPN domain-containing protein</fullName>
    </recommendedName>
</protein>
<comment type="caution">
    <text evidence="1">The sequence shown here is derived from an EMBL/GenBank/DDBJ whole genome shotgun (WGS) entry which is preliminary data.</text>
</comment>
<evidence type="ECO:0000313" key="2">
    <source>
        <dbReference type="Proteomes" id="UP000634805"/>
    </source>
</evidence>
<organism evidence="1 2">
    <name type="scientific">Candidatus Argoarchaeum ethanivorans</name>
    <dbReference type="NCBI Taxonomy" id="2608793"/>
    <lineage>
        <taxon>Archaea</taxon>
        <taxon>Methanobacteriati</taxon>
        <taxon>Methanobacteriota</taxon>
        <taxon>Stenosarchaea group</taxon>
        <taxon>Methanomicrobia</taxon>
        <taxon>Methanosarcinales</taxon>
        <taxon>Methanosarcinales incertae sedis</taxon>
        <taxon>GOM Arc I cluster</taxon>
        <taxon>Candidatus Argoarchaeum</taxon>
    </lineage>
</organism>
<dbReference type="Proteomes" id="UP000634805">
    <property type="component" value="Unassembled WGS sequence"/>
</dbReference>
<evidence type="ECO:0008006" key="3">
    <source>
        <dbReference type="Google" id="ProtNLM"/>
    </source>
</evidence>
<accession>A0A811TK64</accession>